<evidence type="ECO:0000313" key="2">
    <source>
        <dbReference type="EMBL" id="KAF2810787.1"/>
    </source>
</evidence>
<name>A0A6A6YSA3_9PEZI</name>
<dbReference type="AlphaFoldDB" id="A0A6A6YSA3"/>
<accession>A0A6A6YSA3</accession>
<keyword evidence="3" id="KW-1185">Reference proteome</keyword>
<reference evidence="4" key="3">
    <citation type="submission" date="2025-04" db="UniProtKB">
        <authorList>
            <consortium name="RefSeq"/>
        </authorList>
    </citation>
    <scope>IDENTIFICATION</scope>
    <source>
        <strain evidence="4">CBS 304.34</strain>
    </source>
</reference>
<dbReference type="Proteomes" id="UP000504636">
    <property type="component" value="Unplaced"/>
</dbReference>
<sequence>MCTPRPCVPRNTPTHESLELTVLPDPRTNPARRKRLQKRSAVPFDIVSPGKHMDRPLASPIRPSPAPTLVARNWDNGENRRPSQTYGRSLPPTSPVSPLPPILSRVRESEEGILRASDAAFPPSFRSTSSFSLLGPDLPRLVRNPPSLPSTAPLPSFVGPTVWMRREVERGHAMVPREQGGGGDGGSGRRKENVRPGGGEDELEEGMVRIPITPRKIKGRGRLGTIREASRGERGWGDGGMEVCLGEGEKMRGEGMGWEVVKRD</sequence>
<reference evidence="4" key="2">
    <citation type="submission" date="2020-04" db="EMBL/GenBank/DDBJ databases">
        <authorList>
            <consortium name="NCBI Genome Project"/>
        </authorList>
    </citation>
    <scope>NUCLEOTIDE SEQUENCE</scope>
    <source>
        <strain evidence="4">CBS 304.34</strain>
    </source>
</reference>
<organism evidence="2">
    <name type="scientific">Mytilinidion resinicola</name>
    <dbReference type="NCBI Taxonomy" id="574789"/>
    <lineage>
        <taxon>Eukaryota</taxon>
        <taxon>Fungi</taxon>
        <taxon>Dikarya</taxon>
        <taxon>Ascomycota</taxon>
        <taxon>Pezizomycotina</taxon>
        <taxon>Dothideomycetes</taxon>
        <taxon>Pleosporomycetidae</taxon>
        <taxon>Mytilinidiales</taxon>
        <taxon>Mytilinidiaceae</taxon>
        <taxon>Mytilinidion</taxon>
    </lineage>
</organism>
<dbReference type="RefSeq" id="XP_033577751.1">
    <property type="nucleotide sequence ID" value="XM_033725420.1"/>
</dbReference>
<dbReference type="GeneID" id="54466313"/>
<feature type="region of interest" description="Disordered" evidence="1">
    <location>
        <begin position="172"/>
        <end position="205"/>
    </location>
</feature>
<protein>
    <submittedName>
        <fullName evidence="2 4">Uncharacterized protein</fullName>
    </submittedName>
</protein>
<reference evidence="2 4" key="1">
    <citation type="journal article" date="2020" name="Stud. Mycol.">
        <title>101 Dothideomycetes genomes: a test case for predicting lifestyles and emergence of pathogens.</title>
        <authorList>
            <person name="Haridas S."/>
            <person name="Albert R."/>
            <person name="Binder M."/>
            <person name="Bloem J."/>
            <person name="Labutti K."/>
            <person name="Salamov A."/>
            <person name="Andreopoulos B."/>
            <person name="Baker S."/>
            <person name="Barry K."/>
            <person name="Bills G."/>
            <person name="Bluhm B."/>
            <person name="Cannon C."/>
            <person name="Castanera R."/>
            <person name="Culley D."/>
            <person name="Daum C."/>
            <person name="Ezra D."/>
            <person name="Gonzalez J."/>
            <person name="Henrissat B."/>
            <person name="Kuo A."/>
            <person name="Liang C."/>
            <person name="Lipzen A."/>
            <person name="Lutzoni F."/>
            <person name="Magnuson J."/>
            <person name="Mondo S."/>
            <person name="Nolan M."/>
            <person name="Ohm R."/>
            <person name="Pangilinan J."/>
            <person name="Park H.-J."/>
            <person name="Ramirez L."/>
            <person name="Alfaro M."/>
            <person name="Sun H."/>
            <person name="Tritt A."/>
            <person name="Yoshinaga Y."/>
            <person name="Zwiers L.-H."/>
            <person name="Turgeon B."/>
            <person name="Goodwin S."/>
            <person name="Spatafora J."/>
            <person name="Crous P."/>
            <person name="Grigoriev I."/>
        </authorList>
    </citation>
    <scope>NUCLEOTIDE SEQUENCE</scope>
    <source>
        <strain evidence="2 4">CBS 304.34</strain>
    </source>
</reference>
<feature type="region of interest" description="Disordered" evidence="1">
    <location>
        <begin position="1"/>
        <end position="101"/>
    </location>
</feature>
<evidence type="ECO:0000256" key="1">
    <source>
        <dbReference type="SAM" id="MobiDB-lite"/>
    </source>
</evidence>
<feature type="compositionally biased region" description="Pro residues" evidence="1">
    <location>
        <begin position="92"/>
        <end position="101"/>
    </location>
</feature>
<evidence type="ECO:0000313" key="3">
    <source>
        <dbReference type="Proteomes" id="UP000504636"/>
    </source>
</evidence>
<evidence type="ECO:0000313" key="4">
    <source>
        <dbReference type="RefSeq" id="XP_033577751.1"/>
    </source>
</evidence>
<proteinExistence type="predicted"/>
<gene>
    <name evidence="2 4" type="ORF">BDZ99DRAFT_519464</name>
</gene>
<dbReference type="EMBL" id="MU003699">
    <property type="protein sequence ID" value="KAF2810787.1"/>
    <property type="molecule type" value="Genomic_DNA"/>
</dbReference>